<name>A0A6I9XB12_9SAUR</name>
<dbReference type="AlphaFoldDB" id="A0A6I9XB12"/>
<dbReference type="GO" id="GO:0005737">
    <property type="term" value="C:cytoplasm"/>
    <property type="evidence" value="ECO:0007669"/>
    <property type="project" value="TreeGrafter"/>
</dbReference>
<dbReference type="SUPFAM" id="SSF52047">
    <property type="entry name" value="RNI-like"/>
    <property type="match status" value="1"/>
</dbReference>
<dbReference type="KEGG" id="tsr:106540439"/>
<reference evidence="2" key="1">
    <citation type="submission" date="2025-08" db="UniProtKB">
        <authorList>
            <consortium name="RefSeq"/>
        </authorList>
    </citation>
    <scope>IDENTIFICATION</scope>
    <source>
        <tissue evidence="2">Skeletal muscle</tissue>
    </source>
</reference>
<dbReference type="Proteomes" id="UP000504617">
    <property type="component" value="Unplaced"/>
</dbReference>
<gene>
    <name evidence="2" type="primary">LOC106540439</name>
</gene>
<dbReference type="OrthoDB" id="120976at2759"/>
<dbReference type="PANTHER" id="PTHR45690">
    <property type="entry name" value="NACHT, LRR AND PYD DOMAINS-CONTAINING PROTEIN 12"/>
    <property type="match status" value="1"/>
</dbReference>
<dbReference type="InterPro" id="IPR032675">
    <property type="entry name" value="LRR_dom_sf"/>
</dbReference>
<protein>
    <submittedName>
        <fullName evidence="2">NACHT, LRR and PYD domains-containing protein 12-like</fullName>
    </submittedName>
</protein>
<proteinExistence type="predicted"/>
<sequence>MKLDGEILTESCSRHVAEVLSKNQRLRELDLKIENSDDKAMELLCDGLKHSQCTIETLRIHGGILTESRSRYFAEVLRKNQRLRELHLSITKFDERTVQLLCCGLKDPECTIKKLKLYGEISNESCSRHLAELFRGLRQLEQNYSAEKTVGPLNEGLKHPECKIETAELNGKYIIQDGKWNETFMLESPARTQVRVEESGKLRVLAEHEEAQNGLLSESLKP</sequence>
<dbReference type="RefSeq" id="XP_013911012.1">
    <property type="nucleotide sequence ID" value="XM_014055537.1"/>
</dbReference>
<dbReference type="PANTHER" id="PTHR45690:SF4">
    <property type="entry name" value="NACHT, LRR AND PYD DOMAINS-CONTAINING PROTEIN 10"/>
    <property type="match status" value="1"/>
</dbReference>
<dbReference type="GeneID" id="106540439"/>
<dbReference type="Gene3D" id="3.80.10.10">
    <property type="entry name" value="Ribonuclease Inhibitor"/>
    <property type="match status" value="1"/>
</dbReference>
<evidence type="ECO:0000313" key="1">
    <source>
        <dbReference type="Proteomes" id="UP000504617"/>
    </source>
</evidence>
<keyword evidence="1" id="KW-1185">Reference proteome</keyword>
<accession>A0A6I9XB12</accession>
<dbReference type="GO" id="GO:0050729">
    <property type="term" value="P:positive regulation of inflammatory response"/>
    <property type="evidence" value="ECO:0007669"/>
    <property type="project" value="TreeGrafter"/>
</dbReference>
<dbReference type="InterPro" id="IPR050637">
    <property type="entry name" value="NLRP_innate_immun_reg"/>
</dbReference>
<evidence type="ECO:0000313" key="2">
    <source>
        <dbReference type="RefSeq" id="XP_013911012.1"/>
    </source>
</evidence>
<organism evidence="1 2">
    <name type="scientific">Thamnophis sirtalis</name>
    <dbReference type="NCBI Taxonomy" id="35019"/>
    <lineage>
        <taxon>Eukaryota</taxon>
        <taxon>Metazoa</taxon>
        <taxon>Chordata</taxon>
        <taxon>Craniata</taxon>
        <taxon>Vertebrata</taxon>
        <taxon>Euteleostomi</taxon>
        <taxon>Lepidosauria</taxon>
        <taxon>Squamata</taxon>
        <taxon>Bifurcata</taxon>
        <taxon>Unidentata</taxon>
        <taxon>Episquamata</taxon>
        <taxon>Toxicofera</taxon>
        <taxon>Serpentes</taxon>
        <taxon>Colubroidea</taxon>
        <taxon>Colubridae</taxon>
        <taxon>Natricinae</taxon>
        <taxon>Thamnophis</taxon>
    </lineage>
</organism>